<evidence type="ECO:0000256" key="11">
    <source>
        <dbReference type="SAM" id="MobiDB-lite"/>
    </source>
</evidence>
<dbReference type="GO" id="GO:0030150">
    <property type="term" value="P:protein import into mitochondrial matrix"/>
    <property type="evidence" value="ECO:0007669"/>
    <property type="project" value="TreeGrafter"/>
</dbReference>
<dbReference type="GO" id="GO:0045039">
    <property type="term" value="P:protein insertion into mitochondrial inner membrane"/>
    <property type="evidence" value="ECO:0007669"/>
    <property type="project" value="TreeGrafter"/>
</dbReference>
<evidence type="ECO:0000256" key="2">
    <source>
        <dbReference type="ARBA" id="ARBA00022692"/>
    </source>
</evidence>
<comment type="similarity">
    <text evidence="9">Belongs to the Tom70 family.</text>
</comment>
<sequence>MSSSSSSDMPTNTVIERVQNFFLDNKRAILIGAAAAVAVGGAAAYYASTSSERRRVGDTEKGEGKKDKKKGGKKKKSAKSSKDSPILEDKSAKVADETDDGTLTAEAILAMPEEERTRIAKSFKEKGNKAYGERNFSVAERFYTQAIEVAPHGEPVFYSNRAACYVNLGRLEQALQDCDSALSLDRQYIKALNRRAGVAEKLQRYEQALRDFTATSILEKFSKQETVHAVERILKLYSAEKAKEILTTREPRLPSLTFISAYFAAFRPRPLPTLQENPTTGDETLLLALQALQAGDYHHAMSFVNEALDQGISWDAGKAEALNLRGTFKFVMSDVDGAKADFNESIALIPSYTQSIVKLASVHMEQGNPTLAFEHFEQAIAQNPNDPDIYYHRGQVLFIMNQFQEAADDYTKSMTLDDTFVFSHIQLAVAQYKADQVGKSMATFRRTLQAFPDRSEPLNYYGELLLDQQRPQEAIEKFDEAIAVEMTKTPTNVLPLVNKGLALFQWKQDIGAAERCCREALRLDSDCDAAAGTLAQLLLQQNKIPQAIEFLDKQVELARTEPELQAALQYKYATSAQMEFAREYPEVASQLSSIAQSLM</sequence>
<dbReference type="GO" id="GO:0030943">
    <property type="term" value="F:mitochondrion targeting sequence binding"/>
    <property type="evidence" value="ECO:0007669"/>
    <property type="project" value="TreeGrafter"/>
</dbReference>
<feature type="repeat" description="TPR" evidence="10">
    <location>
        <begin position="353"/>
        <end position="386"/>
    </location>
</feature>
<comment type="caution">
    <text evidence="13">The sequence shown here is derived from an EMBL/GenBank/DDBJ whole genome shotgun (WGS) entry which is preliminary data.</text>
</comment>
<feature type="compositionally biased region" description="Basic residues" evidence="11">
    <location>
        <begin position="67"/>
        <end position="79"/>
    </location>
</feature>
<evidence type="ECO:0000313" key="13">
    <source>
        <dbReference type="EMBL" id="KAF9496886.1"/>
    </source>
</evidence>
<dbReference type="GO" id="GO:0005741">
    <property type="term" value="C:mitochondrial outer membrane"/>
    <property type="evidence" value="ECO:0007669"/>
    <property type="project" value="UniProtKB-SubCell"/>
</dbReference>
<keyword evidence="14" id="KW-1185">Reference proteome</keyword>
<evidence type="ECO:0000313" key="14">
    <source>
        <dbReference type="Proteomes" id="UP000807025"/>
    </source>
</evidence>
<accession>A0A9P6A083</accession>
<keyword evidence="5 10" id="KW-0802">TPR repeat</keyword>
<keyword evidence="2 12" id="KW-0812">Transmembrane</keyword>
<evidence type="ECO:0000256" key="8">
    <source>
        <dbReference type="ARBA" id="ARBA00023136"/>
    </source>
</evidence>
<dbReference type="OrthoDB" id="2942533at2759"/>
<comment type="subcellular location">
    <subcellularLocation>
        <location evidence="1">Mitochondrion outer membrane</location>
        <topology evidence="1">Single-pass membrane protein</topology>
    </subcellularLocation>
</comment>
<protein>
    <submittedName>
        <fullName evidence="13">ADP/ATP carrier receptor</fullName>
    </submittedName>
</protein>
<dbReference type="PANTHER" id="PTHR46208:SF1">
    <property type="entry name" value="MITOCHONDRIAL IMPORT RECEPTOR SUBUNIT TOM70"/>
    <property type="match status" value="1"/>
</dbReference>
<evidence type="ECO:0000256" key="1">
    <source>
        <dbReference type="ARBA" id="ARBA00004572"/>
    </source>
</evidence>
<evidence type="ECO:0000256" key="7">
    <source>
        <dbReference type="ARBA" id="ARBA00023128"/>
    </source>
</evidence>
<dbReference type="EMBL" id="MU154548">
    <property type="protein sequence ID" value="KAF9496886.1"/>
    <property type="molecule type" value="Genomic_DNA"/>
</dbReference>
<proteinExistence type="inferred from homology"/>
<keyword evidence="7" id="KW-0496">Mitochondrion</keyword>
<evidence type="ECO:0000256" key="5">
    <source>
        <dbReference type="ARBA" id="ARBA00022803"/>
    </source>
</evidence>
<evidence type="ECO:0000256" key="12">
    <source>
        <dbReference type="SAM" id="Phobius"/>
    </source>
</evidence>
<feature type="compositionally biased region" description="Basic and acidic residues" evidence="11">
    <location>
        <begin position="80"/>
        <end position="96"/>
    </location>
</feature>
<dbReference type="AlphaFoldDB" id="A0A9P6A083"/>
<reference evidence="13" key="1">
    <citation type="submission" date="2020-11" db="EMBL/GenBank/DDBJ databases">
        <authorList>
            <consortium name="DOE Joint Genome Institute"/>
            <person name="Ahrendt S."/>
            <person name="Riley R."/>
            <person name="Andreopoulos W."/>
            <person name="Labutti K."/>
            <person name="Pangilinan J."/>
            <person name="Ruiz-Duenas F.J."/>
            <person name="Barrasa J.M."/>
            <person name="Sanchez-Garcia M."/>
            <person name="Camarero S."/>
            <person name="Miyauchi S."/>
            <person name="Serrano A."/>
            <person name="Linde D."/>
            <person name="Babiker R."/>
            <person name="Drula E."/>
            <person name="Ayuso-Fernandez I."/>
            <person name="Pacheco R."/>
            <person name="Padilla G."/>
            <person name="Ferreira P."/>
            <person name="Barriuso J."/>
            <person name="Kellner H."/>
            <person name="Castanera R."/>
            <person name="Alfaro M."/>
            <person name="Ramirez L."/>
            <person name="Pisabarro A.G."/>
            <person name="Kuo A."/>
            <person name="Tritt A."/>
            <person name="Lipzen A."/>
            <person name="He G."/>
            <person name="Yan M."/>
            <person name="Ng V."/>
            <person name="Cullen D."/>
            <person name="Martin F."/>
            <person name="Rosso M.-N."/>
            <person name="Henrissat B."/>
            <person name="Hibbett D."/>
            <person name="Martinez A.T."/>
            <person name="Grigoriev I.V."/>
        </authorList>
    </citation>
    <scope>NUCLEOTIDE SEQUENCE</scope>
    <source>
        <strain evidence="13">ATCC 90797</strain>
    </source>
</reference>
<dbReference type="InterPro" id="IPR019734">
    <property type="entry name" value="TPR_rpt"/>
</dbReference>
<dbReference type="Pfam" id="PF13414">
    <property type="entry name" value="TPR_11"/>
    <property type="match status" value="1"/>
</dbReference>
<keyword evidence="13" id="KW-0675">Receptor</keyword>
<dbReference type="SMART" id="SM00028">
    <property type="entry name" value="TPR"/>
    <property type="match status" value="10"/>
</dbReference>
<keyword evidence="4" id="KW-1000">Mitochondrion outer membrane</keyword>
<dbReference type="PROSITE" id="PS50005">
    <property type="entry name" value="TPR"/>
    <property type="match status" value="2"/>
</dbReference>
<dbReference type="Pfam" id="PF00515">
    <property type="entry name" value="TPR_1"/>
    <property type="match status" value="1"/>
</dbReference>
<feature type="repeat" description="TPR" evidence="10">
    <location>
        <begin position="387"/>
        <end position="420"/>
    </location>
</feature>
<name>A0A9P6A083_PLEER</name>
<dbReference type="Proteomes" id="UP000807025">
    <property type="component" value="Unassembled WGS sequence"/>
</dbReference>
<dbReference type="Pfam" id="PF13432">
    <property type="entry name" value="TPR_16"/>
    <property type="match status" value="1"/>
</dbReference>
<dbReference type="InterPro" id="IPR011990">
    <property type="entry name" value="TPR-like_helical_dom_sf"/>
</dbReference>
<dbReference type="Gene3D" id="1.25.40.10">
    <property type="entry name" value="Tetratricopeptide repeat domain"/>
    <property type="match status" value="2"/>
</dbReference>
<gene>
    <name evidence="13" type="ORF">BDN71DRAFT_1445559</name>
</gene>
<dbReference type="GO" id="GO:0008320">
    <property type="term" value="F:protein transmembrane transporter activity"/>
    <property type="evidence" value="ECO:0007669"/>
    <property type="project" value="TreeGrafter"/>
</dbReference>
<keyword evidence="3" id="KW-0677">Repeat</keyword>
<evidence type="ECO:0000256" key="9">
    <source>
        <dbReference type="ARBA" id="ARBA00038030"/>
    </source>
</evidence>
<dbReference type="SUPFAM" id="SSF48452">
    <property type="entry name" value="TPR-like"/>
    <property type="match status" value="2"/>
</dbReference>
<evidence type="ECO:0000256" key="6">
    <source>
        <dbReference type="ARBA" id="ARBA00022989"/>
    </source>
</evidence>
<keyword evidence="8 12" id="KW-0472">Membrane</keyword>
<feature type="region of interest" description="Disordered" evidence="11">
    <location>
        <begin position="48"/>
        <end position="97"/>
    </location>
</feature>
<feature type="transmembrane region" description="Helical" evidence="12">
    <location>
        <begin position="28"/>
        <end position="47"/>
    </location>
</feature>
<keyword evidence="6 12" id="KW-1133">Transmembrane helix</keyword>
<dbReference type="PANTHER" id="PTHR46208">
    <property type="entry name" value="MITOCHONDRIAL IMPORT RECEPTOR SUBUNIT TOM70"/>
    <property type="match status" value="1"/>
</dbReference>
<evidence type="ECO:0000256" key="4">
    <source>
        <dbReference type="ARBA" id="ARBA00022787"/>
    </source>
</evidence>
<dbReference type="Pfam" id="PF14559">
    <property type="entry name" value="TPR_19"/>
    <property type="match status" value="1"/>
</dbReference>
<evidence type="ECO:0000256" key="10">
    <source>
        <dbReference type="PROSITE-ProRule" id="PRU00339"/>
    </source>
</evidence>
<evidence type="ECO:0000256" key="3">
    <source>
        <dbReference type="ARBA" id="ARBA00022737"/>
    </source>
</evidence>
<organism evidence="13 14">
    <name type="scientific">Pleurotus eryngii</name>
    <name type="common">Boletus of the steppes</name>
    <dbReference type="NCBI Taxonomy" id="5323"/>
    <lineage>
        <taxon>Eukaryota</taxon>
        <taxon>Fungi</taxon>
        <taxon>Dikarya</taxon>
        <taxon>Basidiomycota</taxon>
        <taxon>Agaricomycotina</taxon>
        <taxon>Agaricomycetes</taxon>
        <taxon>Agaricomycetidae</taxon>
        <taxon>Agaricales</taxon>
        <taxon>Pleurotineae</taxon>
        <taxon>Pleurotaceae</taxon>
        <taxon>Pleurotus</taxon>
    </lineage>
</organism>
<feature type="compositionally biased region" description="Basic and acidic residues" evidence="11">
    <location>
        <begin position="51"/>
        <end position="66"/>
    </location>
</feature>